<dbReference type="Pfam" id="PF00293">
    <property type="entry name" value="NUDIX"/>
    <property type="match status" value="1"/>
</dbReference>
<dbReference type="PROSITE" id="PS51462">
    <property type="entry name" value="NUDIX"/>
    <property type="match status" value="1"/>
</dbReference>
<dbReference type="InterPro" id="IPR000086">
    <property type="entry name" value="NUDIX_hydrolase_dom"/>
</dbReference>
<keyword evidence="4" id="KW-1185">Reference proteome</keyword>
<sequence length="243" mass="27450">MIGHLNRTSPCSYPTELDRPTQRLPPQRPSPHNPKAEADQTTMAPPPANLPPSFTFTMDETVASLTEFTVPAQTWLSQHAPRLQQRHISLAGLAVSTFVFNPAGHVLLLQRASHDSMPDRWEPPGGAVDNQDASVLHAAARELWEESGLMVTRFRGLVDHGQEFHVFYNRNRTRCICRFAFLVDVDLCDVVRLDPQEHQAFAWATEHHVRSQTLDGHRFPITTPDMRALILESFHLRRALDGT</sequence>
<protein>
    <recommendedName>
        <fullName evidence="2">Nudix hydrolase domain-containing protein</fullName>
    </recommendedName>
</protein>
<dbReference type="PANTHER" id="PTHR43736">
    <property type="entry name" value="ADP-RIBOSE PYROPHOSPHATASE"/>
    <property type="match status" value="1"/>
</dbReference>
<dbReference type="EMBL" id="LAZP02000136">
    <property type="protein sequence ID" value="PFH60318.1"/>
    <property type="molecule type" value="Genomic_DNA"/>
</dbReference>
<evidence type="ECO:0000313" key="3">
    <source>
        <dbReference type="EMBL" id="PFH60318.1"/>
    </source>
</evidence>
<dbReference type="PANTHER" id="PTHR43736:SF1">
    <property type="entry name" value="DIHYDRONEOPTERIN TRIPHOSPHATE DIPHOSPHATASE"/>
    <property type="match status" value="1"/>
</dbReference>
<dbReference type="SUPFAM" id="SSF55811">
    <property type="entry name" value="Nudix"/>
    <property type="match status" value="1"/>
</dbReference>
<dbReference type="InterPro" id="IPR015797">
    <property type="entry name" value="NUDIX_hydrolase-like_dom_sf"/>
</dbReference>
<organism evidence="3 4">
    <name type="scientific">Ophiocordyceps unilateralis</name>
    <name type="common">Zombie-ant fungus</name>
    <name type="synonym">Torrubia unilateralis</name>
    <dbReference type="NCBI Taxonomy" id="268505"/>
    <lineage>
        <taxon>Eukaryota</taxon>
        <taxon>Fungi</taxon>
        <taxon>Dikarya</taxon>
        <taxon>Ascomycota</taxon>
        <taxon>Pezizomycotina</taxon>
        <taxon>Sordariomycetes</taxon>
        <taxon>Hypocreomycetidae</taxon>
        <taxon>Hypocreales</taxon>
        <taxon>Ophiocordycipitaceae</taxon>
        <taxon>Ophiocordyceps</taxon>
    </lineage>
</organism>
<feature type="domain" description="Nudix hydrolase" evidence="2">
    <location>
        <begin position="90"/>
        <end position="227"/>
    </location>
</feature>
<evidence type="ECO:0000259" key="2">
    <source>
        <dbReference type="PROSITE" id="PS51462"/>
    </source>
</evidence>
<dbReference type="Proteomes" id="UP000037136">
    <property type="component" value="Unassembled WGS sequence"/>
</dbReference>
<dbReference type="OrthoDB" id="276276at2759"/>
<feature type="compositionally biased region" description="Polar residues" evidence="1">
    <location>
        <begin position="1"/>
        <end position="12"/>
    </location>
</feature>
<evidence type="ECO:0000313" key="4">
    <source>
        <dbReference type="Proteomes" id="UP000037136"/>
    </source>
</evidence>
<dbReference type="STRING" id="268505.A0A2A9PG53"/>
<dbReference type="CDD" id="cd02883">
    <property type="entry name" value="NUDIX_Hydrolase"/>
    <property type="match status" value="1"/>
</dbReference>
<proteinExistence type="predicted"/>
<gene>
    <name evidence="3" type="ORF">XA68_11129</name>
</gene>
<name>A0A2A9PG53_OPHUN</name>
<feature type="region of interest" description="Disordered" evidence="1">
    <location>
        <begin position="1"/>
        <end position="48"/>
    </location>
</feature>
<accession>A0A2A9PG53</accession>
<dbReference type="Gene3D" id="3.90.79.10">
    <property type="entry name" value="Nucleoside Triphosphate Pyrophosphohydrolase"/>
    <property type="match status" value="1"/>
</dbReference>
<reference evidence="3 4" key="2">
    <citation type="journal article" date="2017" name="Sci. Rep.">
        <title>Ant-infecting Ophiocordyceps genomes reveal a high diversity of potential behavioral manipulation genes and a possible major role for enterotoxins.</title>
        <authorList>
            <person name="de Bekker C."/>
            <person name="Ohm R.A."/>
            <person name="Evans H.C."/>
            <person name="Brachmann A."/>
            <person name="Hughes D.P."/>
        </authorList>
    </citation>
    <scope>NUCLEOTIDE SEQUENCE [LARGE SCALE GENOMIC DNA]</scope>
    <source>
        <strain evidence="3 4">SC16a</strain>
    </source>
</reference>
<dbReference type="AlphaFoldDB" id="A0A2A9PG53"/>
<evidence type="ECO:0000256" key="1">
    <source>
        <dbReference type="SAM" id="MobiDB-lite"/>
    </source>
</evidence>
<reference evidence="3 4" key="1">
    <citation type="journal article" date="2015" name="BMC Genomics">
        <title>Gene expression during zombie ant biting behavior reflects the complexity underlying fungal parasitic behavioral manipulation.</title>
        <authorList>
            <person name="de Bekker C."/>
            <person name="Ohm R.A."/>
            <person name="Loreto R.G."/>
            <person name="Sebastian A."/>
            <person name="Albert I."/>
            <person name="Merrow M."/>
            <person name="Brachmann A."/>
            <person name="Hughes D.P."/>
        </authorList>
    </citation>
    <scope>NUCLEOTIDE SEQUENCE [LARGE SCALE GENOMIC DNA]</scope>
    <source>
        <strain evidence="3 4">SC16a</strain>
    </source>
</reference>
<comment type="caution">
    <text evidence="3">The sequence shown here is derived from an EMBL/GenBank/DDBJ whole genome shotgun (WGS) entry which is preliminary data.</text>
</comment>